<name>A0ABX2Q6X7_9BACT</name>
<dbReference type="InterPro" id="IPR045444">
    <property type="entry name" value="DUF6503"/>
</dbReference>
<organism evidence="1 2">
    <name type="scientific">Hymenobacter terrestris</name>
    <dbReference type="NCBI Taxonomy" id="2748310"/>
    <lineage>
        <taxon>Bacteria</taxon>
        <taxon>Pseudomonadati</taxon>
        <taxon>Bacteroidota</taxon>
        <taxon>Cytophagia</taxon>
        <taxon>Cytophagales</taxon>
        <taxon>Hymenobacteraceae</taxon>
        <taxon>Hymenobacter</taxon>
    </lineage>
</organism>
<dbReference type="Pfam" id="PF20113">
    <property type="entry name" value="DUF6503"/>
    <property type="match status" value="1"/>
</dbReference>
<gene>
    <name evidence="1" type="ORF">HW556_17695</name>
</gene>
<comment type="caution">
    <text evidence="1">The sequence shown here is derived from an EMBL/GenBank/DDBJ whole genome shotgun (WGS) entry which is preliminary data.</text>
</comment>
<proteinExistence type="predicted"/>
<protein>
    <recommendedName>
        <fullName evidence="3">Deoxyribose-phosphate aldolase</fullName>
    </recommendedName>
</protein>
<evidence type="ECO:0008006" key="3">
    <source>
        <dbReference type="Google" id="ProtNLM"/>
    </source>
</evidence>
<reference evidence="1 2" key="1">
    <citation type="submission" date="2020-05" db="EMBL/GenBank/DDBJ databases">
        <title>Hymenobacter terrestris sp. nov. and Hymenobacter lapidiphilus sp. nov., isolated from regoliths in Antarctica.</title>
        <authorList>
            <person name="Sedlacek I."/>
            <person name="Pantucek R."/>
            <person name="Zeman M."/>
            <person name="Holochova P."/>
            <person name="Kralova S."/>
            <person name="Stankova E."/>
            <person name="Sedo O."/>
            <person name="Micenkova L."/>
            <person name="Svec P."/>
            <person name="Gupta V."/>
            <person name="Sood U."/>
            <person name="Korpole U.S."/>
            <person name="Lal R."/>
        </authorList>
    </citation>
    <scope>NUCLEOTIDE SEQUENCE [LARGE SCALE GENOMIC DNA]</scope>
    <source>
        <strain evidence="1 2">P5252</strain>
    </source>
</reference>
<evidence type="ECO:0000313" key="1">
    <source>
        <dbReference type="EMBL" id="NVO86720.1"/>
    </source>
</evidence>
<dbReference type="Proteomes" id="UP000626554">
    <property type="component" value="Unassembled WGS sequence"/>
</dbReference>
<dbReference type="RefSeq" id="WP_176901449.1">
    <property type="nucleotide sequence ID" value="NZ_JABKAV010000107.1"/>
</dbReference>
<evidence type="ECO:0000313" key="2">
    <source>
        <dbReference type="Proteomes" id="UP000626554"/>
    </source>
</evidence>
<dbReference type="EMBL" id="JABKAV010000107">
    <property type="protein sequence ID" value="NVO86720.1"/>
    <property type="molecule type" value="Genomic_DNA"/>
</dbReference>
<keyword evidence="2" id="KW-1185">Reference proteome</keyword>
<sequence length="278" mass="32151">MQKEREFRKKSSADFMGNNWFRGCKFFLAVIHTVAVLSCQKGVDKIPVSIKAKSKAQEVVDLSIKAHGGKLFDKILVRFTFRERQYTAFRNDGFFTYTRSYSDSSGHVKDVLQNNGFYREVNGKRIDLSEDKKLAYSNSVNSVIYFALLPYGLNDASVHKQYLGQFMLKNIPFHKIKVTFNPEGGGIDFDDEFVYWIHPQTYKVHYLAYSYKVNGGGIRFREAFNDREINGVVFQDYINFEPLSDTASLEHLDKAFLTERLKKLSDIHLENILVTINK</sequence>
<accession>A0ABX2Q6X7</accession>